<dbReference type="EMBL" id="ML977367">
    <property type="protein sequence ID" value="KAF2106063.1"/>
    <property type="molecule type" value="Genomic_DNA"/>
</dbReference>
<name>A0A6A5YGH7_9PLEO</name>
<sequence>MGATYTLAGYLMKAIRVSRCGMIPEGSEIMPMSNVFSRLSLGRVPGSTLRLLACTHNVARPEDGFFIIPTKLALALTTIVAVTFNYQNDPTWYSVFLEVYEAYPAYAIDTFPRFREVYKRFPVDAADMSFRFPRRDEDEDTYIDWVMVDARERFASVSRGRGREMQECLGR</sequence>
<proteinExistence type="predicted"/>
<evidence type="ECO:0000313" key="2">
    <source>
        <dbReference type="Proteomes" id="UP000799770"/>
    </source>
</evidence>
<organism evidence="1 2">
    <name type="scientific">Lophiotrema nucula</name>
    <dbReference type="NCBI Taxonomy" id="690887"/>
    <lineage>
        <taxon>Eukaryota</taxon>
        <taxon>Fungi</taxon>
        <taxon>Dikarya</taxon>
        <taxon>Ascomycota</taxon>
        <taxon>Pezizomycotina</taxon>
        <taxon>Dothideomycetes</taxon>
        <taxon>Pleosporomycetidae</taxon>
        <taxon>Pleosporales</taxon>
        <taxon>Lophiotremataceae</taxon>
        <taxon>Lophiotrema</taxon>
    </lineage>
</organism>
<dbReference type="OrthoDB" id="2262349at2759"/>
<keyword evidence="2" id="KW-1185">Reference proteome</keyword>
<evidence type="ECO:0000313" key="1">
    <source>
        <dbReference type="EMBL" id="KAF2106063.1"/>
    </source>
</evidence>
<dbReference type="Proteomes" id="UP000799770">
    <property type="component" value="Unassembled WGS sequence"/>
</dbReference>
<reference evidence="1" key="1">
    <citation type="journal article" date="2020" name="Stud. Mycol.">
        <title>101 Dothideomycetes genomes: a test case for predicting lifestyles and emergence of pathogens.</title>
        <authorList>
            <person name="Haridas S."/>
            <person name="Albert R."/>
            <person name="Binder M."/>
            <person name="Bloem J."/>
            <person name="Labutti K."/>
            <person name="Salamov A."/>
            <person name="Andreopoulos B."/>
            <person name="Baker S."/>
            <person name="Barry K."/>
            <person name="Bills G."/>
            <person name="Bluhm B."/>
            <person name="Cannon C."/>
            <person name="Castanera R."/>
            <person name="Culley D."/>
            <person name="Daum C."/>
            <person name="Ezra D."/>
            <person name="Gonzalez J."/>
            <person name="Henrissat B."/>
            <person name="Kuo A."/>
            <person name="Liang C."/>
            <person name="Lipzen A."/>
            <person name="Lutzoni F."/>
            <person name="Magnuson J."/>
            <person name="Mondo S."/>
            <person name="Nolan M."/>
            <person name="Ohm R."/>
            <person name="Pangilinan J."/>
            <person name="Park H.-J."/>
            <person name="Ramirez L."/>
            <person name="Alfaro M."/>
            <person name="Sun H."/>
            <person name="Tritt A."/>
            <person name="Yoshinaga Y."/>
            <person name="Zwiers L.-H."/>
            <person name="Turgeon B."/>
            <person name="Goodwin S."/>
            <person name="Spatafora J."/>
            <person name="Crous P."/>
            <person name="Grigoriev I."/>
        </authorList>
    </citation>
    <scope>NUCLEOTIDE SEQUENCE</scope>
    <source>
        <strain evidence="1">CBS 627.86</strain>
    </source>
</reference>
<accession>A0A6A5YGH7</accession>
<dbReference type="AlphaFoldDB" id="A0A6A5YGH7"/>
<gene>
    <name evidence="1" type="ORF">BDV96DRAFT_607717</name>
</gene>
<protein>
    <submittedName>
        <fullName evidence="1">Uncharacterized protein</fullName>
    </submittedName>
</protein>